<name>A0A915KK15_ROMCU</name>
<sequence>MIYYSNIMMLSMKVFSKNKKKARFCSASPTSYEFIFRFGRI</sequence>
<keyword evidence="1" id="KW-1185">Reference proteome</keyword>
<evidence type="ECO:0000313" key="1">
    <source>
        <dbReference type="Proteomes" id="UP000887565"/>
    </source>
</evidence>
<proteinExistence type="predicted"/>
<protein>
    <submittedName>
        <fullName evidence="2">Uncharacterized protein</fullName>
    </submittedName>
</protein>
<reference evidence="2" key="1">
    <citation type="submission" date="2022-11" db="UniProtKB">
        <authorList>
            <consortium name="WormBaseParasite"/>
        </authorList>
    </citation>
    <scope>IDENTIFICATION</scope>
</reference>
<dbReference type="WBParaSite" id="nRc.2.0.1.t38767-RA">
    <property type="protein sequence ID" value="nRc.2.0.1.t38767-RA"/>
    <property type="gene ID" value="nRc.2.0.1.g38767"/>
</dbReference>
<dbReference type="AlphaFoldDB" id="A0A915KK15"/>
<accession>A0A915KK15</accession>
<organism evidence="1 2">
    <name type="scientific">Romanomermis culicivorax</name>
    <name type="common">Nematode worm</name>
    <dbReference type="NCBI Taxonomy" id="13658"/>
    <lineage>
        <taxon>Eukaryota</taxon>
        <taxon>Metazoa</taxon>
        <taxon>Ecdysozoa</taxon>
        <taxon>Nematoda</taxon>
        <taxon>Enoplea</taxon>
        <taxon>Dorylaimia</taxon>
        <taxon>Mermithida</taxon>
        <taxon>Mermithoidea</taxon>
        <taxon>Mermithidae</taxon>
        <taxon>Romanomermis</taxon>
    </lineage>
</organism>
<dbReference type="Proteomes" id="UP000887565">
    <property type="component" value="Unplaced"/>
</dbReference>
<evidence type="ECO:0000313" key="2">
    <source>
        <dbReference type="WBParaSite" id="nRc.2.0.1.t38767-RA"/>
    </source>
</evidence>